<gene>
    <name evidence="14" type="ORF">WOSG25_071240</name>
</gene>
<dbReference type="eggNOG" id="COG3548">
    <property type="taxonomic scope" value="Bacteria"/>
</dbReference>
<evidence type="ECO:0000256" key="4">
    <source>
        <dbReference type="ARBA" id="ARBA00022538"/>
    </source>
</evidence>
<keyword evidence="9" id="KW-0406">Ion transport</keyword>
<evidence type="ECO:0000256" key="11">
    <source>
        <dbReference type="ARBA" id="ARBA00023303"/>
    </source>
</evidence>
<dbReference type="GO" id="GO:0005267">
    <property type="term" value="F:potassium channel activity"/>
    <property type="evidence" value="ECO:0007669"/>
    <property type="project" value="UniProtKB-KW"/>
</dbReference>
<evidence type="ECO:0000256" key="6">
    <source>
        <dbReference type="ARBA" id="ARBA00022826"/>
    </source>
</evidence>
<evidence type="ECO:0000256" key="2">
    <source>
        <dbReference type="ARBA" id="ARBA00006920"/>
    </source>
</evidence>
<dbReference type="EMBL" id="DF820490">
    <property type="protein sequence ID" value="GAK31147.1"/>
    <property type="molecule type" value="Genomic_DNA"/>
</dbReference>
<keyword evidence="6" id="KW-0631">Potassium channel</keyword>
<keyword evidence="11" id="KW-0407">Ion channel</keyword>
<comment type="catalytic activity">
    <reaction evidence="12">
        <text>K(+)(in) = K(+)(out)</text>
        <dbReference type="Rhea" id="RHEA:29463"/>
        <dbReference type="ChEBI" id="CHEBI:29103"/>
    </reaction>
</comment>
<feature type="transmembrane region" description="Helical" evidence="13">
    <location>
        <begin position="115"/>
        <end position="132"/>
    </location>
</feature>
<dbReference type="STRING" id="1329250.WOSG25_071240"/>
<evidence type="ECO:0000256" key="12">
    <source>
        <dbReference type="ARBA" id="ARBA00034430"/>
    </source>
</evidence>
<proteinExistence type="inferred from homology"/>
<name>A0A069CUS1_WEIOS</name>
<evidence type="ECO:0000256" key="7">
    <source>
        <dbReference type="ARBA" id="ARBA00022958"/>
    </source>
</evidence>
<accession>A0A069CUS1</accession>
<dbReference type="Proteomes" id="UP000030643">
    <property type="component" value="Unassembled WGS sequence"/>
</dbReference>
<evidence type="ECO:0000313" key="15">
    <source>
        <dbReference type="Proteomes" id="UP000030643"/>
    </source>
</evidence>
<feature type="transmembrane region" description="Helical" evidence="13">
    <location>
        <begin position="50"/>
        <end position="68"/>
    </location>
</feature>
<keyword evidence="4" id="KW-0633">Potassium transport</keyword>
<sequence>MISGENLKRLINFSDAIVAVAITLLVIPLTDTFQNIPHDHLLAVLKSSAFVGRLANFLISFFVIYSIWEGHHQLFESIETISRRVAKLNQLWLLSVILIPATTMINMVGQGNLGIYIYGGSLMISLLILQIIKAQLKPGYNIFKSSILTSLMIALLLITIFPQLGYFVYYILLLSIPLKRSFPKLFAD</sequence>
<protein>
    <submittedName>
        <fullName evidence="14">Putative membrane protein</fullName>
    </submittedName>
</protein>
<keyword evidence="7" id="KW-0630">Potassium</keyword>
<dbReference type="GO" id="GO:0015252">
    <property type="term" value="F:proton channel activity"/>
    <property type="evidence" value="ECO:0007669"/>
    <property type="project" value="InterPro"/>
</dbReference>
<organism evidence="14 15">
    <name type="scientific">Weissella oryzae (strain DSM 25784 / JCM 18191 / LMG 30913 / SG25)</name>
    <dbReference type="NCBI Taxonomy" id="1329250"/>
    <lineage>
        <taxon>Bacteria</taxon>
        <taxon>Bacillati</taxon>
        <taxon>Bacillota</taxon>
        <taxon>Bacilli</taxon>
        <taxon>Lactobacillales</taxon>
        <taxon>Lactobacillaceae</taxon>
        <taxon>Weissella</taxon>
    </lineage>
</organism>
<dbReference type="Pfam" id="PF06736">
    <property type="entry name" value="TMEM175"/>
    <property type="match status" value="1"/>
</dbReference>
<comment type="subcellular location">
    <subcellularLocation>
        <location evidence="1">Membrane</location>
        <topology evidence="1">Multi-pass membrane protein</topology>
    </subcellularLocation>
</comment>
<keyword evidence="10 13" id="KW-0472">Membrane</keyword>
<keyword evidence="5 13" id="KW-0812">Transmembrane</keyword>
<dbReference type="PANTHER" id="PTHR31462:SF5">
    <property type="entry name" value="ENDOSOMAL_LYSOSOMAL PROTON CHANNEL TMEM175"/>
    <property type="match status" value="1"/>
</dbReference>
<keyword evidence="15" id="KW-1185">Reference proteome</keyword>
<keyword evidence="3" id="KW-0813">Transport</keyword>
<feature type="transmembrane region" description="Helical" evidence="13">
    <location>
        <begin position="12"/>
        <end position="30"/>
    </location>
</feature>
<evidence type="ECO:0000256" key="13">
    <source>
        <dbReference type="SAM" id="Phobius"/>
    </source>
</evidence>
<evidence type="ECO:0000313" key="14">
    <source>
        <dbReference type="EMBL" id="GAK31147.1"/>
    </source>
</evidence>
<evidence type="ECO:0000256" key="8">
    <source>
        <dbReference type="ARBA" id="ARBA00022989"/>
    </source>
</evidence>
<comment type="similarity">
    <text evidence="2">Belongs to the TMEM175 family.</text>
</comment>
<reference evidence="15" key="1">
    <citation type="journal article" date="2014" name="Genome Announc.">
        <title>Draft genome sequence of Weissella oryzae SG25T, isolated from fermented rice grains.</title>
        <authorList>
            <person name="Tanizawa Y."/>
            <person name="Fujisawa T."/>
            <person name="Mochizuki T."/>
            <person name="Kaminuma E."/>
            <person name="Suzuki Y."/>
            <person name="Nakamura Y."/>
            <person name="Tohno M."/>
        </authorList>
    </citation>
    <scope>NUCLEOTIDE SEQUENCE [LARGE SCALE GENOMIC DNA]</scope>
    <source>
        <strain evidence="15">DSM 25784 / JCM 18191 / LMG 30913 / SG25</strain>
    </source>
</reference>
<evidence type="ECO:0000256" key="9">
    <source>
        <dbReference type="ARBA" id="ARBA00023065"/>
    </source>
</evidence>
<dbReference type="GO" id="GO:0016020">
    <property type="term" value="C:membrane"/>
    <property type="evidence" value="ECO:0007669"/>
    <property type="project" value="UniProtKB-SubCell"/>
</dbReference>
<evidence type="ECO:0000256" key="3">
    <source>
        <dbReference type="ARBA" id="ARBA00022448"/>
    </source>
</evidence>
<evidence type="ECO:0000256" key="10">
    <source>
        <dbReference type="ARBA" id="ARBA00023136"/>
    </source>
</evidence>
<dbReference type="InterPro" id="IPR010617">
    <property type="entry name" value="TMEM175-like"/>
</dbReference>
<feature type="transmembrane region" description="Helical" evidence="13">
    <location>
        <begin position="89"/>
        <end position="109"/>
    </location>
</feature>
<keyword evidence="8 13" id="KW-1133">Transmembrane helix</keyword>
<feature type="transmembrane region" description="Helical" evidence="13">
    <location>
        <begin position="153"/>
        <end position="176"/>
    </location>
</feature>
<evidence type="ECO:0000256" key="5">
    <source>
        <dbReference type="ARBA" id="ARBA00022692"/>
    </source>
</evidence>
<dbReference type="AlphaFoldDB" id="A0A069CUS1"/>
<dbReference type="RefSeq" id="WP_027699172.1">
    <property type="nucleotide sequence ID" value="NZ_DF820490.1"/>
</dbReference>
<evidence type="ECO:0000256" key="1">
    <source>
        <dbReference type="ARBA" id="ARBA00004141"/>
    </source>
</evidence>
<dbReference type="PANTHER" id="PTHR31462">
    <property type="entry name" value="ENDOSOMAL/LYSOSOMAL POTASSIUM CHANNEL TMEM175"/>
    <property type="match status" value="1"/>
</dbReference>
<dbReference type="OrthoDB" id="7626281at2"/>